<evidence type="ECO:0000313" key="1">
    <source>
        <dbReference type="EMBL" id="GFO40229.1"/>
    </source>
</evidence>
<dbReference type="AlphaFoldDB" id="A0AAV4D7U0"/>
<accession>A0AAV4D7U0</accession>
<comment type="caution">
    <text evidence="1">The sequence shown here is derived from an EMBL/GenBank/DDBJ whole genome shotgun (WGS) entry which is preliminary data.</text>
</comment>
<keyword evidence="2" id="KW-1185">Reference proteome</keyword>
<sequence length="156" mass="16784">MYSVCCGQQCPYAVPVALVINDASCAPLVQVDNTAPDAPPVQDACAPSASVKNAAIYVPGTPANNAATNAHLAAFDFQQTLPTPHINTSVTFYSRQLWTYNLGIHDICSGTMHMWSEDVAGRGSNEVLSSLNKYFSNKALDASNLIISSRFVRWSE</sequence>
<evidence type="ECO:0000313" key="2">
    <source>
        <dbReference type="Proteomes" id="UP000735302"/>
    </source>
</evidence>
<organism evidence="1 2">
    <name type="scientific">Plakobranchus ocellatus</name>
    <dbReference type="NCBI Taxonomy" id="259542"/>
    <lineage>
        <taxon>Eukaryota</taxon>
        <taxon>Metazoa</taxon>
        <taxon>Spiralia</taxon>
        <taxon>Lophotrochozoa</taxon>
        <taxon>Mollusca</taxon>
        <taxon>Gastropoda</taxon>
        <taxon>Heterobranchia</taxon>
        <taxon>Euthyneura</taxon>
        <taxon>Panpulmonata</taxon>
        <taxon>Sacoglossa</taxon>
        <taxon>Placobranchoidea</taxon>
        <taxon>Plakobranchidae</taxon>
        <taxon>Plakobranchus</taxon>
    </lineage>
</organism>
<name>A0AAV4D7U0_9GAST</name>
<dbReference type="Proteomes" id="UP000735302">
    <property type="component" value="Unassembled WGS sequence"/>
</dbReference>
<protein>
    <submittedName>
        <fullName evidence="1">Uncharacterized protein</fullName>
    </submittedName>
</protein>
<reference evidence="1 2" key="1">
    <citation type="journal article" date="2021" name="Elife">
        <title>Chloroplast acquisition without the gene transfer in kleptoplastic sea slugs, Plakobranchus ocellatus.</title>
        <authorList>
            <person name="Maeda T."/>
            <person name="Takahashi S."/>
            <person name="Yoshida T."/>
            <person name="Shimamura S."/>
            <person name="Takaki Y."/>
            <person name="Nagai Y."/>
            <person name="Toyoda A."/>
            <person name="Suzuki Y."/>
            <person name="Arimoto A."/>
            <person name="Ishii H."/>
            <person name="Satoh N."/>
            <person name="Nishiyama T."/>
            <person name="Hasebe M."/>
            <person name="Maruyama T."/>
            <person name="Minagawa J."/>
            <person name="Obokata J."/>
            <person name="Shigenobu S."/>
        </authorList>
    </citation>
    <scope>NUCLEOTIDE SEQUENCE [LARGE SCALE GENOMIC DNA]</scope>
</reference>
<gene>
    <name evidence="1" type="ORF">PoB_006673400</name>
</gene>
<proteinExistence type="predicted"/>
<dbReference type="EMBL" id="BLXT01007596">
    <property type="protein sequence ID" value="GFO40229.1"/>
    <property type="molecule type" value="Genomic_DNA"/>
</dbReference>